<dbReference type="Gene3D" id="1.10.599.10">
    <property type="entry name" value="Aldehyde Ferredoxin Oxidoreductase Protein, subunit A, domain 3"/>
    <property type="match status" value="1"/>
</dbReference>
<evidence type="ECO:0000256" key="3">
    <source>
        <dbReference type="ARBA" id="ARBA00022485"/>
    </source>
</evidence>
<dbReference type="Pfam" id="PF01314">
    <property type="entry name" value="AFOR_C"/>
    <property type="match status" value="1"/>
</dbReference>
<dbReference type="GO" id="GO:0051539">
    <property type="term" value="F:4 iron, 4 sulfur cluster binding"/>
    <property type="evidence" value="ECO:0007669"/>
    <property type="project" value="UniProtKB-KW"/>
</dbReference>
<keyword evidence="11" id="KW-1185">Reference proteome</keyword>
<dbReference type="InterPro" id="IPR036021">
    <property type="entry name" value="Tungsten_al_ferr_oxy-like_C"/>
</dbReference>
<comment type="cofactor">
    <cofactor evidence="8">
        <name>tungstopterin</name>
        <dbReference type="ChEBI" id="CHEBI:30402"/>
    </cofactor>
</comment>
<keyword evidence="6" id="KW-0408">Iron</keyword>
<evidence type="ECO:0000256" key="4">
    <source>
        <dbReference type="ARBA" id="ARBA00022723"/>
    </source>
</evidence>
<dbReference type="OrthoDB" id="9763894at2"/>
<evidence type="ECO:0000256" key="1">
    <source>
        <dbReference type="ARBA" id="ARBA00001966"/>
    </source>
</evidence>
<feature type="domain" description="Aldehyde ferredoxin oxidoreductase N-terminal" evidence="9">
    <location>
        <begin position="5"/>
        <end position="206"/>
    </location>
</feature>
<dbReference type="AlphaFoldDB" id="A0A6I5ZT73"/>
<dbReference type="RefSeq" id="WP_156274307.1">
    <property type="nucleotide sequence ID" value="NZ_CP046244.1"/>
</dbReference>
<protein>
    <submittedName>
        <fullName evidence="10">Aldehyde ferredoxin oxidoreductase, domains 2 &amp; 3</fullName>
    </submittedName>
</protein>
<dbReference type="InterPro" id="IPR001203">
    <property type="entry name" value="OxRdtase_Ald_Fedxn_C"/>
</dbReference>
<keyword evidence="3" id="KW-0004">4Fe-4S</keyword>
<dbReference type="InterPro" id="IPR051919">
    <property type="entry name" value="W-dependent_AOR"/>
</dbReference>
<reference evidence="10 11" key="1">
    <citation type="submission" date="2019-11" db="EMBL/GenBank/DDBJ databases">
        <title>Genome sequence of Moorella glycerini DSM11254.</title>
        <authorList>
            <person name="Poehlein A."/>
            <person name="Boeer T."/>
            <person name="Daniel R."/>
        </authorList>
    </citation>
    <scope>NUCLEOTIDE SEQUENCE [LARGE SCALE GENOMIC DNA]</scope>
    <source>
        <strain evidence="10 11">DSM 11254</strain>
    </source>
</reference>
<dbReference type="SUPFAM" id="SSF48310">
    <property type="entry name" value="Aldehyde ferredoxin oxidoreductase, C-terminal domains"/>
    <property type="match status" value="1"/>
</dbReference>
<dbReference type="GO" id="GO:0009055">
    <property type="term" value="F:electron transfer activity"/>
    <property type="evidence" value="ECO:0007669"/>
    <property type="project" value="InterPro"/>
</dbReference>
<evidence type="ECO:0000313" key="11">
    <source>
        <dbReference type="Proteomes" id="UP000425916"/>
    </source>
</evidence>
<name>A0A6I5ZT73_9FIRM</name>
<comment type="similarity">
    <text evidence="2">Belongs to the AOR/FOR family.</text>
</comment>
<evidence type="ECO:0000256" key="6">
    <source>
        <dbReference type="ARBA" id="ARBA00023004"/>
    </source>
</evidence>
<dbReference type="GO" id="GO:0016625">
    <property type="term" value="F:oxidoreductase activity, acting on the aldehyde or oxo group of donors, iron-sulfur protein as acceptor"/>
    <property type="evidence" value="ECO:0007669"/>
    <property type="project" value="InterPro"/>
</dbReference>
<keyword evidence="5" id="KW-0560">Oxidoreductase</keyword>
<dbReference type="InterPro" id="IPR013985">
    <property type="entry name" value="Ald_Fedxn_OxRdtase_dom3"/>
</dbReference>
<dbReference type="Proteomes" id="UP000425916">
    <property type="component" value="Chromosome"/>
</dbReference>
<evidence type="ECO:0000256" key="7">
    <source>
        <dbReference type="ARBA" id="ARBA00023014"/>
    </source>
</evidence>
<dbReference type="GO" id="GO:0046872">
    <property type="term" value="F:metal ion binding"/>
    <property type="evidence" value="ECO:0007669"/>
    <property type="project" value="UniProtKB-KW"/>
</dbReference>
<evidence type="ECO:0000256" key="5">
    <source>
        <dbReference type="ARBA" id="ARBA00023002"/>
    </source>
</evidence>
<proteinExistence type="inferred from homology"/>
<evidence type="ECO:0000313" key="10">
    <source>
        <dbReference type="EMBL" id="QGP93110.1"/>
    </source>
</evidence>
<dbReference type="Gene3D" id="3.60.9.10">
    <property type="entry name" value="Aldehyde ferredoxin oxidoreductase, N-terminal domain"/>
    <property type="match status" value="1"/>
</dbReference>
<gene>
    <name evidence="10" type="ORF">MGLY_25080</name>
</gene>
<evidence type="ECO:0000256" key="2">
    <source>
        <dbReference type="ARBA" id="ARBA00011032"/>
    </source>
</evidence>
<evidence type="ECO:0000259" key="9">
    <source>
        <dbReference type="SMART" id="SM00790"/>
    </source>
</evidence>
<dbReference type="PANTHER" id="PTHR30038">
    <property type="entry name" value="ALDEHYDE FERREDOXIN OXIDOREDUCTASE"/>
    <property type="match status" value="1"/>
</dbReference>
<organism evidence="10 11">
    <name type="scientific">Neomoorella glycerini</name>
    <dbReference type="NCBI Taxonomy" id="55779"/>
    <lineage>
        <taxon>Bacteria</taxon>
        <taxon>Bacillati</taxon>
        <taxon>Bacillota</taxon>
        <taxon>Clostridia</taxon>
        <taxon>Neomoorellales</taxon>
        <taxon>Neomoorellaceae</taxon>
        <taxon>Neomoorella</taxon>
    </lineage>
</organism>
<dbReference type="SUPFAM" id="SSF56228">
    <property type="entry name" value="Aldehyde ferredoxin oxidoreductase, N-terminal domain"/>
    <property type="match status" value="1"/>
</dbReference>
<keyword evidence="7" id="KW-0411">Iron-sulfur</keyword>
<sequence>MARFGTLLRINLTLEQAREEEINPDVLEQFVGGKGLGAWYLFNEIPTGCDPLGEENKLFMAPGVLSGTPAPGASKYFVVTKSPLTGIFLDTNSGGHFGPELKATGHDLVIIEGRASRPTWIYIENDKVSFIAAEDLWGKGIYETETIIRERLKDPRVRCASIGPAGENLVRYACIANDYSRHLGRGGAGAVMGSKNLKAIAVRGWQDVKVARPELFEQAVKAAVAWVMQNGWVALKRRWGTSEAVEIMNQQGIWPVNNFSATTFEGVDRINHEAFDRGLVRRLACATCPVACSKGYRDTTYTGGEVEGPEFETITLLGANLGLADPQAIAAANYLCNNYGLDTISTGAVIGLVLDGLRQGKLTQNQLGLPENKTGVELVLWLVNAIARRQGCGDLLAQGSRRMAEELGLGDTAPQVKGMEMSAYDPRASYGIGLAYQTSDRGACHLRTWPIGREISGELPPRNSIEGKPEFVKRQQDEKAAQECLGVCQFPYGIGLLGDELINLLNAAIGTNFTVDSFRRVGERIWNLARLFNVREGLSRKDDLLPLKFSIEPLPDGLSRGKTLSYPLQEQMLDRYYQLRGWDEDGIPSAAKLQELGLQLKVPGGK</sequence>
<dbReference type="Pfam" id="PF02730">
    <property type="entry name" value="AFOR_N"/>
    <property type="match status" value="1"/>
</dbReference>
<dbReference type="InterPro" id="IPR013984">
    <property type="entry name" value="Ald_Fedxn_OxRdtase_dom2"/>
</dbReference>
<keyword evidence="4" id="KW-0479">Metal-binding</keyword>
<dbReference type="Gene3D" id="1.10.569.10">
    <property type="entry name" value="Aldehyde Ferredoxin Oxidoreductase Protein, subunit A, domain 2"/>
    <property type="match status" value="1"/>
</dbReference>
<comment type="cofactor">
    <cofactor evidence="1">
        <name>[4Fe-4S] cluster</name>
        <dbReference type="ChEBI" id="CHEBI:49883"/>
    </cofactor>
</comment>
<dbReference type="PANTHER" id="PTHR30038:SF0">
    <property type="entry name" value="TUNGSTEN-CONTAINING ALDEHYDE FERREDOXIN OXIDOREDUCTASE"/>
    <property type="match status" value="1"/>
</dbReference>
<dbReference type="EMBL" id="CP046244">
    <property type="protein sequence ID" value="QGP93110.1"/>
    <property type="molecule type" value="Genomic_DNA"/>
</dbReference>
<accession>A0A6I5ZT73</accession>
<evidence type="ECO:0000256" key="8">
    <source>
        <dbReference type="ARBA" id="ARBA00049934"/>
    </source>
</evidence>
<dbReference type="SMART" id="SM00790">
    <property type="entry name" value="AFOR_N"/>
    <property type="match status" value="1"/>
</dbReference>
<dbReference type="InterPro" id="IPR036503">
    <property type="entry name" value="Ald_Fedxn_OxRdtase_N_sf"/>
</dbReference>
<dbReference type="InterPro" id="IPR013983">
    <property type="entry name" value="Ald_Fedxn_OxRdtase_N"/>
</dbReference>